<comment type="caution">
    <text evidence="1">The sequence shown here is derived from an EMBL/GenBank/DDBJ whole genome shotgun (WGS) entry which is preliminary data.</text>
</comment>
<organism evidence="1 2">
    <name type="scientific">Nonomuraea rubra</name>
    <dbReference type="NCBI Taxonomy" id="46180"/>
    <lineage>
        <taxon>Bacteria</taxon>
        <taxon>Bacillati</taxon>
        <taxon>Actinomycetota</taxon>
        <taxon>Actinomycetes</taxon>
        <taxon>Streptosporangiales</taxon>
        <taxon>Streptosporangiaceae</taxon>
        <taxon>Nonomuraea</taxon>
    </lineage>
</organism>
<reference evidence="1 2" key="1">
    <citation type="submission" date="2020-08" db="EMBL/GenBank/DDBJ databases">
        <title>Sequencing the genomes of 1000 actinobacteria strains.</title>
        <authorList>
            <person name="Klenk H.-P."/>
        </authorList>
    </citation>
    <scope>NUCLEOTIDE SEQUENCE [LARGE SCALE GENOMIC DNA]</scope>
    <source>
        <strain evidence="1 2">DSM 43768</strain>
    </source>
</reference>
<name>A0A7X0NWM9_9ACTN</name>
<dbReference type="RefSeq" id="WP_185112775.1">
    <property type="nucleotide sequence ID" value="NZ_BAAAXY010000099.1"/>
</dbReference>
<keyword evidence="2" id="KW-1185">Reference proteome</keyword>
<dbReference type="Proteomes" id="UP000565579">
    <property type="component" value="Unassembled WGS sequence"/>
</dbReference>
<evidence type="ECO:0000313" key="2">
    <source>
        <dbReference type="Proteomes" id="UP000565579"/>
    </source>
</evidence>
<protein>
    <submittedName>
        <fullName evidence="1">Uncharacterized protein</fullName>
    </submittedName>
</protein>
<proteinExistence type="predicted"/>
<accession>A0A7X0NWM9</accession>
<dbReference type="AlphaFoldDB" id="A0A7X0NWM9"/>
<dbReference type="EMBL" id="JACHMI010000001">
    <property type="protein sequence ID" value="MBB6550970.1"/>
    <property type="molecule type" value="Genomic_DNA"/>
</dbReference>
<gene>
    <name evidence="1" type="ORF">HD593_005765</name>
</gene>
<sequence length="65" mass="7078">MVFDPADVEGYAWCAEEIVALMRRVDHAFDPGDLGAVAEVVEPVTHPYELERATRPPAARNGAPT</sequence>
<evidence type="ECO:0000313" key="1">
    <source>
        <dbReference type="EMBL" id="MBB6550970.1"/>
    </source>
</evidence>